<evidence type="ECO:0000313" key="1">
    <source>
        <dbReference type="EMBL" id="KKZ62940.1"/>
    </source>
</evidence>
<comment type="caution">
    <text evidence="1">The sequence shown here is derived from an EMBL/GenBank/DDBJ whole genome shotgun (WGS) entry which is preliminary data.</text>
</comment>
<accession>A0A0G2HYQ6</accession>
<sequence>MDLSDQNILVNAHTLAVTGFLDWEMTNIMPAYFEYIAARLSGGHQPEWRRELLDVLQSVLRRECDARRREDLDSADVDEVEGSYRRTLVAWDTVIDVERIAQGYDDDCKWTFETGLPGAS</sequence>
<name>A0A0G2HYQ6_9EURO</name>
<dbReference type="AlphaFoldDB" id="A0A0G2HYQ6"/>
<organism evidence="1 2">
    <name type="scientific">[Emmonsia] crescens</name>
    <dbReference type="NCBI Taxonomy" id="73230"/>
    <lineage>
        <taxon>Eukaryota</taxon>
        <taxon>Fungi</taxon>
        <taxon>Dikarya</taxon>
        <taxon>Ascomycota</taxon>
        <taxon>Pezizomycotina</taxon>
        <taxon>Eurotiomycetes</taxon>
        <taxon>Eurotiomycetidae</taxon>
        <taxon>Onygenales</taxon>
        <taxon>Ajellomycetaceae</taxon>
        <taxon>Emergomyces</taxon>
    </lineage>
</organism>
<evidence type="ECO:0000313" key="2">
    <source>
        <dbReference type="Proteomes" id="UP000034164"/>
    </source>
</evidence>
<dbReference type="OrthoDB" id="5598852at2759"/>
<proteinExistence type="predicted"/>
<dbReference type="Proteomes" id="UP000034164">
    <property type="component" value="Unassembled WGS sequence"/>
</dbReference>
<reference evidence="2" key="1">
    <citation type="journal article" date="2015" name="PLoS Genet.">
        <title>The dynamic genome and transcriptome of the human fungal pathogen Blastomyces and close relative Emmonsia.</title>
        <authorList>
            <person name="Munoz J.F."/>
            <person name="Gauthier G.M."/>
            <person name="Desjardins C.A."/>
            <person name="Gallo J.E."/>
            <person name="Holder J."/>
            <person name="Sullivan T.D."/>
            <person name="Marty A.J."/>
            <person name="Carmen J.C."/>
            <person name="Chen Z."/>
            <person name="Ding L."/>
            <person name="Gujja S."/>
            <person name="Magrini V."/>
            <person name="Misas E."/>
            <person name="Mitreva M."/>
            <person name="Priest M."/>
            <person name="Saif S."/>
            <person name="Whiston E.A."/>
            <person name="Young S."/>
            <person name="Zeng Q."/>
            <person name="Goldman W.E."/>
            <person name="Mardis E.R."/>
            <person name="Taylor J.W."/>
            <person name="McEwen J.G."/>
            <person name="Clay O.K."/>
            <person name="Klein B.S."/>
            <person name="Cuomo C.A."/>
        </authorList>
    </citation>
    <scope>NUCLEOTIDE SEQUENCE [LARGE SCALE GENOMIC DNA]</scope>
    <source>
        <strain evidence="2">UAMH 3008</strain>
    </source>
</reference>
<gene>
    <name evidence="1" type="ORF">EMCG_02650</name>
</gene>
<dbReference type="VEuPathDB" id="FungiDB:EMCG_02650"/>
<dbReference type="EMBL" id="LCZI01001016">
    <property type="protein sequence ID" value="KKZ62940.1"/>
    <property type="molecule type" value="Genomic_DNA"/>
</dbReference>
<protein>
    <submittedName>
        <fullName evidence="1">Uncharacterized protein</fullName>
    </submittedName>
</protein>